<name>A0ABP8TAK8_9ACTN</name>
<dbReference type="InterPro" id="IPR036188">
    <property type="entry name" value="FAD/NAD-bd_sf"/>
</dbReference>
<sequence length="534" mass="57085">MNVDQPLPAEHAAVLIVGGSIVGISAALFLAAHGITPILVEKHPAVSTRLRAKLFYPRTMEAYRCVGADQDVYAVQRSLPPADHAAVVTSLTGPELRRWRLPAAEDFSDVSPSPSAFVKQSDLEEVVRAHARAAGADLRFGHRFLHLRQHDDHVAARVLGADGRAYTVEADYLLAADGNGSVIRQALGIGRSGGEAVSHVMEIGFTADLRRALDGRRLALAWTDLPERAFISWNTAHDRGTVSVTYDPASPERATVFDAERCHDIVSRALGLPTSSFTISGARPWHMGAWVADSYRAGRVFLLGDAAHVTPPAGGFGANAGIQDAWNLTTKLVSVLRGDAGPRLLDDYDPERRPVGALTVEQALLRVRDRVAASAESRPLLSEAAVAIGYRYRMPGDDRDPGLPEAGEPGRWRGEPGTRLPHVPLTGRDGGLSTLDLVRDGRHLLLAGAEGHSWARAARELDPSGAFLEVALLPREAGSGPARPAETCGIGDHGAQLVRPDHVVAWRVGHAAADPTAALAEATRRALRLPRVPA</sequence>
<evidence type="ECO:0000256" key="2">
    <source>
        <dbReference type="ARBA" id="ARBA00022630"/>
    </source>
</evidence>
<protein>
    <submittedName>
        <fullName evidence="7">FAD-dependent oxidoreductase</fullName>
    </submittedName>
</protein>
<evidence type="ECO:0000313" key="8">
    <source>
        <dbReference type="Proteomes" id="UP001500212"/>
    </source>
</evidence>
<dbReference type="RefSeq" id="WP_345348440.1">
    <property type="nucleotide sequence ID" value="NZ_BAABHJ010000002.1"/>
</dbReference>
<accession>A0ABP8TAK8</accession>
<dbReference type="Gene3D" id="3.30.9.10">
    <property type="entry name" value="D-Amino Acid Oxidase, subunit A, domain 2"/>
    <property type="match status" value="1"/>
</dbReference>
<dbReference type="Gene3D" id="3.40.30.120">
    <property type="match status" value="1"/>
</dbReference>
<dbReference type="PRINTS" id="PR00420">
    <property type="entry name" value="RNGMNOXGNASE"/>
</dbReference>
<keyword evidence="5" id="KW-0472">Membrane</keyword>
<dbReference type="SUPFAM" id="SSF51905">
    <property type="entry name" value="FAD/NAD(P)-binding domain"/>
    <property type="match status" value="1"/>
</dbReference>
<comment type="caution">
    <text evidence="7">The sequence shown here is derived from an EMBL/GenBank/DDBJ whole genome shotgun (WGS) entry which is preliminary data.</text>
</comment>
<evidence type="ECO:0000256" key="1">
    <source>
        <dbReference type="ARBA" id="ARBA00001974"/>
    </source>
</evidence>
<keyword evidence="5" id="KW-0812">Transmembrane</keyword>
<evidence type="ECO:0000259" key="6">
    <source>
        <dbReference type="Pfam" id="PF01494"/>
    </source>
</evidence>
<evidence type="ECO:0000256" key="4">
    <source>
        <dbReference type="SAM" id="MobiDB-lite"/>
    </source>
</evidence>
<organism evidence="7 8">
    <name type="scientific">Actinoallomurus liliacearum</name>
    <dbReference type="NCBI Taxonomy" id="1080073"/>
    <lineage>
        <taxon>Bacteria</taxon>
        <taxon>Bacillati</taxon>
        <taxon>Actinomycetota</taxon>
        <taxon>Actinomycetes</taxon>
        <taxon>Streptosporangiales</taxon>
        <taxon>Thermomonosporaceae</taxon>
        <taxon>Actinoallomurus</taxon>
    </lineage>
</organism>
<feature type="region of interest" description="Disordered" evidence="4">
    <location>
        <begin position="396"/>
        <end position="426"/>
    </location>
</feature>
<keyword evidence="2" id="KW-0285">Flavoprotein</keyword>
<dbReference type="EMBL" id="BAABHJ010000002">
    <property type="protein sequence ID" value="GAA4602635.1"/>
    <property type="molecule type" value="Genomic_DNA"/>
</dbReference>
<evidence type="ECO:0000256" key="5">
    <source>
        <dbReference type="SAM" id="Phobius"/>
    </source>
</evidence>
<evidence type="ECO:0000256" key="3">
    <source>
        <dbReference type="ARBA" id="ARBA00022827"/>
    </source>
</evidence>
<proteinExistence type="predicted"/>
<dbReference type="Proteomes" id="UP001500212">
    <property type="component" value="Unassembled WGS sequence"/>
</dbReference>
<comment type="cofactor">
    <cofactor evidence="1">
        <name>FAD</name>
        <dbReference type="ChEBI" id="CHEBI:57692"/>
    </cofactor>
</comment>
<feature type="compositionally biased region" description="Basic and acidic residues" evidence="4">
    <location>
        <begin position="396"/>
        <end position="416"/>
    </location>
</feature>
<keyword evidence="3" id="KW-0274">FAD</keyword>
<reference evidence="8" key="1">
    <citation type="journal article" date="2019" name="Int. J. Syst. Evol. Microbiol.">
        <title>The Global Catalogue of Microorganisms (GCM) 10K type strain sequencing project: providing services to taxonomists for standard genome sequencing and annotation.</title>
        <authorList>
            <consortium name="The Broad Institute Genomics Platform"/>
            <consortium name="The Broad Institute Genome Sequencing Center for Infectious Disease"/>
            <person name="Wu L."/>
            <person name="Ma J."/>
        </authorList>
    </citation>
    <scope>NUCLEOTIDE SEQUENCE [LARGE SCALE GENOMIC DNA]</scope>
    <source>
        <strain evidence="8">JCM 17938</strain>
    </source>
</reference>
<keyword evidence="5" id="KW-1133">Transmembrane helix</keyword>
<evidence type="ECO:0000313" key="7">
    <source>
        <dbReference type="EMBL" id="GAA4602635.1"/>
    </source>
</evidence>
<feature type="transmembrane region" description="Helical" evidence="5">
    <location>
        <begin position="12"/>
        <end position="32"/>
    </location>
</feature>
<dbReference type="InterPro" id="IPR050641">
    <property type="entry name" value="RIFMO-like"/>
</dbReference>
<feature type="domain" description="FAD-binding" evidence="6">
    <location>
        <begin position="12"/>
        <end position="362"/>
    </location>
</feature>
<dbReference type="PANTHER" id="PTHR43004:SF19">
    <property type="entry name" value="BINDING MONOOXYGENASE, PUTATIVE (JCVI)-RELATED"/>
    <property type="match status" value="1"/>
</dbReference>
<dbReference type="Gene3D" id="3.50.50.60">
    <property type="entry name" value="FAD/NAD(P)-binding domain"/>
    <property type="match status" value="1"/>
</dbReference>
<dbReference type="Pfam" id="PF21274">
    <property type="entry name" value="Rng_hyd_C"/>
    <property type="match status" value="1"/>
</dbReference>
<dbReference type="PANTHER" id="PTHR43004">
    <property type="entry name" value="TRK SYSTEM POTASSIUM UPTAKE PROTEIN"/>
    <property type="match status" value="1"/>
</dbReference>
<gene>
    <name evidence="7" type="ORF">GCM10023195_08300</name>
</gene>
<dbReference type="Pfam" id="PF01494">
    <property type="entry name" value="FAD_binding_3"/>
    <property type="match status" value="1"/>
</dbReference>
<keyword evidence="8" id="KW-1185">Reference proteome</keyword>
<dbReference type="InterPro" id="IPR002938">
    <property type="entry name" value="FAD-bd"/>
</dbReference>